<accession>A0A0X8XYK0</accession>
<dbReference type="AlphaFoldDB" id="A0A0X8XYK0"/>
<name>A0A0X8XYK0_9EURY</name>
<proteinExistence type="predicted"/>
<organism evidence="2 3">
    <name type="scientific">Methanoculleus bourgensis</name>
    <dbReference type="NCBI Taxonomy" id="83986"/>
    <lineage>
        <taxon>Archaea</taxon>
        <taxon>Methanobacteriati</taxon>
        <taxon>Methanobacteriota</taxon>
        <taxon>Stenosarchaea group</taxon>
        <taxon>Methanomicrobia</taxon>
        <taxon>Methanomicrobiales</taxon>
        <taxon>Methanomicrobiaceae</taxon>
        <taxon>Methanoculleus</taxon>
    </lineage>
</organism>
<reference evidence="2" key="1">
    <citation type="submission" date="2016-01" db="EMBL/GenBank/DDBJ databases">
        <authorList>
            <person name="Manzoor S."/>
        </authorList>
    </citation>
    <scope>NUCLEOTIDE SEQUENCE [LARGE SCALE GENOMIC DNA]</scope>
    <source>
        <strain evidence="2">Methanoculleus sp MAB1</strain>
    </source>
</reference>
<feature type="compositionally biased region" description="Basic and acidic residues" evidence="1">
    <location>
        <begin position="78"/>
        <end position="99"/>
    </location>
</feature>
<dbReference type="KEGG" id="mema:MMAB1_3481"/>
<evidence type="ECO:0000256" key="1">
    <source>
        <dbReference type="SAM" id="MobiDB-lite"/>
    </source>
</evidence>
<evidence type="ECO:0000313" key="2">
    <source>
        <dbReference type="EMBL" id="CVK34694.1"/>
    </source>
</evidence>
<protein>
    <submittedName>
        <fullName evidence="2">Uncharacterized protein</fullName>
    </submittedName>
</protein>
<feature type="region of interest" description="Disordered" evidence="1">
    <location>
        <begin position="70"/>
        <end position="99"/>
    </location>
</feature>
<dbReference type="EMBL" id="LT158599">
    <property type="protein sequence ID" value="CVK34694.1"/>
    <property type="molecule type" value="Genomic_DNA"/>
</dbReference>
<dbReference type="Proteomes" id="UP000069850">
    <property type="component" value="Chromosome 1"/>
</dbReference>
<evidence type="ECO:0000313" key="3">
    <source>
        <dbReference type="Proteomes" id="UP000069850"/>
    </source>
</evidence>
<gene>
    <name evidence="2" type="ORF">MMAB1_3481</name>
</gene>
<sequence>MTTAWDGLALPFRCDKCFCHAGAAGTALRAGDVAVRNRAALRDTQVPEINITRSCLRWAGENGRVLYAPLTDALSPKGPEERDWSATDDRGRRPHEGLR</sequence>